<reference evidence="2 3" key="1">
    <citation type="submission" date="2018-06" db="EMBL/GenBank/DDBJ databases">
        <title>Complete Genomes of Monosporascus.</title>
        <authorList>
            <person name="Robinson A.J."/>
            <person name="Natvig D.O."/>
        </authorList>
    </citation>
    <scope>NUCLEOTIDE SEQUENCE [LARGE SCALE GENOMIC DNA]</scope>
    <source>
        <strain evidence="2 3">CBS 110550</strain>
    </source>
</reference>
<evidence type="ECO:0000256" key="1">
    <source>
        <dbReference type="SAM" id="MobiDB-lite"/>
    </source>
</evidence>
<organism evidence="2 3">
    <name type="scientific">Monosporascus ibericus</name>
    <dbReference type="NCBI Taxonomy" id="155417"/>
    <lineage>
        <taxon>Eukaryota</taxon>
        <taxon>Fungi</taxon>
        <taxon>Dikarya</taxon>
        <taxon>Ascomycota</taxon>
        <taxon>Pezizomycotina</taxon>
        <taxon>Sordariomycetes</taxon>
        <taxon>Xylariomycetidae</taxon>
        <taxon>Xylariales</taxon>
        <taxon>Xylariales incertae sedis</taxon>
        <taxon>Monosporascus</taxon>
    </lineage>
</organism>
<keyword evidence="3" id="KW-1185">Reference proteome</keyword>
<dbReference type="AlphaFoldDB" id="A0A4Q4TIS1"/>
<name>A0A4Q4TIS1_9PEZI</name>
<accession>A0A4Q4TIS1</accession>
<evidence type="ECO:0000313" key="2">
    <source>
        <dbReference type="EMBL" id="RYP06906.1"/>
    </source>
</evidence>
<sequence length="225" mass="24761">MEKLYDNPSKAQADHVDGPLEDSRPKTSPTREPRRASQRSDQAGEAHPALVGLGLTLYVTFDGEEPTRVPYAEENGEDGDLGPAQIRKLPAALRQMAQVIPADGSTSRGKDPRRKRWPLDARRFTGYRRTGPPQAQSPSSPPTRVRDPRRPMQLFTTPTPPAAASHHYPMGSETLLDRHELGGGRPRANSFRGDRESGAEDDSVMRGILSVTDEDFKRASNARSS</sequence>
<protein>
    <submittedName>
        <fullName evidence="2">Uncharacterized protein</fullName>
    </submittedName>
</protein>
<gene>
    <name evidence="2" type="ORF">DL764_002854</name>
</gene>
<comment type="caution">
    <text evidence="2">The sequence shown here is derived from an EMBL/GenBank/DDBJ whole genome shotgun (WGS) entry which is preliminary data.</text>
</comment>
<evidence type="ECO:0000313" key="3">
    <source>
        <dbReference type="Proteomes" id="UP000293360"/>
    </source>
</evidence>
<proteinExistence type="predicted"/>
<dbReference type="Proteomes" id="UP000293360">
    <property type="component" value="Unassembled WGS sequence"/>
</dbReference>
<feature type="compositionally biased region" description="Basic and acidic residues" evidence="1">
    <location>
        <begin position="12"/>
        <end position="35"/>
    </location>
</feature>
<dbReference type="EMBL" id="QJNU01000112">
    <property type="protein sequence ID" value="RYP06906.1"/>
    <property type="molecule type" value="Genomic_DNA"/>
</dbReference>
<feature type="region of interest" description="Disordered" evidence="1">
    <location>
        <begin position="95"/>
        <end position="206"/>
    </location>
</feature>
<feature type="region of interest" description="Disordered" evidence="1">
    <location>
        <begin position="1"/>
        <end position="48"/>
    </location>
</feature>